<feature type="domain" description="Mce/MlaD" evidence="8">
    <location>
        <begin position="162"/>
        <end position="223"/>
    </location>
</feature>
<dbReference type="RefSeq" id="WP_176623768.1">
    <property type="nucleotide sequence ID" value="NZ_JABXXQ010000134.1"/>
</dbReference>
<dbReference type="Proteomes" id="UP000565205">
    <property type="component" value="Unassembled WGS sequence"/>
</dbReference>
<evidence type="ECO:0000313" key="10">
    <source>
        <dbReference type="EMBL" id="NVN30324.1"/>
    </source>
</evidence>
<evidence type="ECO:0000313" key="12">
    <source>
        <dbReference type="Proteomes" id="UP000565205"/>
    </source>
</evidence>
<evidence type="ECO:0000256" key="3">
    <source>
        <dbReference type="ARBA" id="ARBA00022519"/>
    </source>
</evidence>
<dbReference type="Proteomes" id="UP000557688">
    <property type="component" value="Unassembled WGS sequence"/>
</dbReference>
<dbReference type="EMBL" id="JACHXV010000003">
    <property type="protein sequence ID" value="MBB3173022.1"/>
    <property type="molecule type" value="Genomic_DNA"/>
</dbReference>
<proteinExistence type="predicted"/>
<keyword evidence="3" id="KW-0997">Cell inner membrane</keyword>
<gene>
    <name evidence="9" type="ORF">FHR90_000840</name>
    <name evidence="10" type="ORF">HUK83_08250</name>
</gene>
<keyword evidence="11" id="KW-1185">Reference proteome</keyword>
<name>A0A839V058_9PROT</name>
<keyword evidence="6 7" id="KW-0472">Membrane</keyword>
<evidence type="ECO:0000256" key="7">
    <source>
        <dbReference type="SAM" id="Phobius"/>
    </source>
</evidence>
<comment type="caution">
    <text evidence="9">The sequence shown here is derived from an EMBL/GenBank/DDBJ whole genome shotgun (WGS) entry which is preliminary data.</text>
</comment>
<protein>
    <submittedName>
        <fullName evidence="10">MCE family protein</fullName>
    </submittedName>
    <submittedName>
        <fullName evidence="9">Paraquat-inducible protein B</fullName>
    </submittedName>
</protein>
<evidence type="ECO:0000256" key="2">
    <source>
        <dbReference type="ARBA" id="ARBA00022475"/>
    </source>
</evidence>
<evidence type="ECO:0000313" key="11">
    <source>
        <dbReference type="Proteomes" id="UP000557688"/>
    </source>
</evidence>
<reference evidence="10 12" key="1">
    <citation type="submission" date="2020-06" db="EMBL/GenBank/DDBJ databases">
        <title>Description of novel acetic acid bacteria.</title>
        <authorList>
            <person name="Sombolestani A."/>
        </authorList>
    </citation>
    <scope>NUCLEOTIDE SEQUENCE [LARGE SCALE GENOMIC DNA]</scope>
    <source>
        <strain evidence="10 12">LMG 26838</strain>
    </source>
</reference>
<dbReference type="EMBL" id="JABXXQ010000134">
    <property type="protein sequence ID" value="NVN30324.1"/>
    <property type="molecule type" value="Genomic_DNA"/>
</dbReference>
<evidence type="ECO:0000256" key="5">
    <source>
        <dbReference type="ARBA" id="ARBA00022989"/>
    </source>
</evidence>
<comment type="subcellular location">
    <subcellularLocation>
        <location evidence="1">Cell inner membrane</location>
    </subcellularLocation>
</comment>
<feature type="domain" description="Mce/MlaD" evidence="8">
    <location>
        <begin position="301"/>
        <end position="391"/>
    </location>
</feature>
<dbReference type="PANTHER" id="PTHR30462">
    <property type="entry name" value="INTERMEMBRANE TRANSPORT PROTEIN PQIB-RELATED"/>
    <property type="match status" value="1"/>
</dbReference>
<evidence type="ECO:0000256" key="6">
    <source>
        <dbReference type="ARBA" id="ARBA00023136"/>
    </source>
</evidence>
<dbReference type="InterPro" id="IPR003399">
    <property type="entry name" value="Mce/MlaD"/>
</dbReference>
<feature type="transmembrane region" description="Helical" evidence="7">
    <location>
        <begin position="20"/>
        <end position="39"/>
    </location>
</feature>
<evidence type="ECO:0000256" key="1">
    <source>
        <dbReference type="ARBA" id="ARBA00004533"/>
    </source>
</evidence>
<keyword evidence="5 7" id="KW-1133">Transmembrane helix</keyword>
<evidence type="ECO:0000313" key="9">
    <source>
        <dbReference type="EMBL" id="MBB3173022.1"/>
    </source>
</evidence>
<accession>A0A839V058</accession>
<evidence type="ECO:0000259" key="8">
    <source>
        <dbReference type="Pfam" id="PF02470"/>
    </source>
</evidence>
<keyword evidence="2" id="KW-1003">Cell membrane</keyword>
<sequence length="557" mass="59815">MTDPPAGSDLPEAKTRRTRFSIVWLLPIIVGVIAVWLAWQQLSRRGPLVTITFQTADGLTSGQTEVKHKAVSLGTVESIKLADDLKSVVVRVRMTDEAVPLLTDHARFWVVRPRLSGASVSGLETLLSGAYISVDPGDPGGTYTTSFKGLETPPGVRSDEPGRTYTLMAGSVGSISEGSPVFFRDVVVGEVLGYKMPPGGRGPIPVSIFVRDPYDTYLRTDSRFWDVSGVRFVAGPTGFHVQLESLQAAISGGVAFGLPKRRRSMDAPEAPDNSSFKLYDSEDDADAAGYTERIPAITYISSSVKGLAAGSPVTMFGITVGEVQDTRLIVDAKAGTARVRVNFEIQPERVDLDNKEKPFDRVAAARAMVHNGLRASVDSQNFLTGSSMISLGFVPNAEPEEATVENGVIVIPSHAGGLAGITETVSAIASKIEAMPLTQIGEHLNDLLANASATIGGPEVKQSLRDLQKTLASVQHLANNADRKMQPFLDRLPAMSDQLQQTLTRVNGTVGAYGGDSDFQRNLQQTLGQLNDTARAIRLLVDYLNRHPSSLITGRHP</sequence>
<feature type="domain" description="Mce/MlaD" evidence="8">
    <location>
        <begin position="46"/>
        <end position="137"/>
    </location>
</feature>
<dbReference type="AlphaFoldDB" id="A0A839V058"/>
<keyword evidence="4 7" id="KW-0812">Transmembrane</keyword>
<dbReference type="InterPro" id="IPR051800">
    <property type="entry name" value="PqiA-PqiB_transport"/>
</dbReference>
<dbReference type="GO" id="GO:0005886">
    <property type="term" value="C:plasma membrane"/>
    <property type="evidence" value="ECO:0007669"/>
    <property type="project" value="UniProtKB-SubCell"/>
</dbReference>
<dbReference type="Pfam" id="PF02470">
    <property type="entry name" value="MlaD"/>
    <property type="match status" value="3"/>
</dbReference>
<evidence type="ECO:0000256" key="4">
    <source>
        <dbReference type="ARBA" id="ARBA00022692"/>
    </source>
</evidence>
<organism evidence="9 11">
    <name type="scientific">Endobacter medicaginis</name>
    <dbReference type="NCBI Taxonomy" id="1181271"/>
    <lineage>
        <taxon>Bacteria</taxon>
        <taxon>Pseudomonadati</taxon>
        <taxon>Pseudomonadota</taxon>
        <taxon>Alphaproteobacteria</taxon>
        <taxon>Acetobacterales</taxon>
        <taxon>Acetobacteraceae</taxon>
        <taxon>Endobacter</taxon>
    </lineage>
</organism>
<reference evidence="9 11" key="2">
    <citation type="submission" date="2020-08" db="EMBL/GenBank/DDBJ databases">
        <title>Genomic Encyclopedia of Type Strains, Phase III (KMG-III): the genomes of soil and plant-associated and newly described type strains.</title>
        <authorList>
            <person name="Whitman W."/>
        </authorList>
    </citation>
    <scope>NUCLEOTIDE SEQUENCE [LARGE SCALE GENOMIC DNA]</scope>
    <source>
        <strain evidence="9 11">CECT 8088</strain>
    </source>
</reference>
<dbReference type="PANTHER" id="PTHR30462:SF0">
    <property type="entry name" value="INTERMEMBRANE TRANSPORT PROTEIN YEBT"/>
    <property type="match status" value="1"/>
</dbReference>